<comment type="caution">
    <text evidence="2">The sequence shown here is derived from an EMBL/GenBank/DDBJ whole genome shotgun (WGS) entry which is preliminary data.</text>
</comment>
<accession>A0A4V3F5Y7</accession>
<dbReference type="InterPro" id="IPR010706">
    <property type="entry name" value="Fatty_acid_cis-trans_isomerase"/>
</dbReference>
<dbReference type="Pfam" id="PF06934">
    <property type="entry name" value="CTI"/>
    <property type="match status" value="1"/>
</dbReference>
<evidence type="ECO:0000313" key="3">
    <source>
        <dbReference type="Proteomes" id="UP000295341"/>
    </source>
</evidence>
<dbReference type="EMBL" id="SOBT01000010">
    <property type="protein sequence ID" value="TDU26386.1"/>
    <property type="molecule type" value="Genomic_DNA"/>
</dbReference>
<sequence>MGRITTAIAVIGTAALLFACSRAATLQEVVSPPAAAVQTVHYRTDVQPIFEQKCAACHSCNDAPCQLKLTSWQGVERGASKIPVYDGTRDKDQAPTRLGIDALRTSDWRQMGFFSAQYAPLDDKATATQSSLLYKMIALGHANPWTPNAKIPDDIELGRERPNECPTMDEFKGYSKDRPLQGMPLAVTGLTDKEFQTLKTWTEEGSVVEPSLLMPSAAESKAIRQWEEYLNRPGVREQLVARYLFEHLFLAHIHFLEEDRPHFFELVRSRTPSGQDLVPVSTPTPNGDAGGPVFYRFRLITDTIVEKTHITYALGEQKRRRYDELFFGTPWTVDTLPGYTDTDRANAFATFAAIPAKARYQFMLDNAEYFVRTFIRGPVCAGQIATDVIRDQFWVSFENPDTERYVNDATYRQKATPLIGVPGQDSDLIGTVEQWEHYRDQRNHYIALRQAEYARDQPSGPSFDDLWDGDGTNRDALLTIFRHHDNAAVRHGLIGTLPETLWVMDYPLLERSYYQLVVNFNVFGSVSHQLQTRLYFDLIRNEGEYNFLRFLPGPAREKLRKSWYRGGGKLKLFMTYAEADDKTPTRIVYRTKDPKAEFADQLFEHMKKVMGSEDVLNRCPQGGCEPASTSREVRQTLAELGRLAGKTGDDLPVIPLLPELVYLRVTVPGKDTLLYALVHNRAHKNVAFLLGEEGRLEPGRDTVTVVQGTIGSYPNFLFDLPQVEVGAFVDALSSVKTPADFERVVERWGVRRTRPDFWTVFHDLTRYLERTDPTEAGLFDMNRYVNL</sequence>
<dbReference type="RefSeq" id="WP_210772534.1">
    <property type="nucleotide sequence ID" value="NZ_MWIN01000019.1"/>
</dbReference>
<dbReference type="Proteomes" id="UP000295341">
    <property type="component" value="Unassembled WGS sequence"/>
</dbReference>
<feature type="signal peptide" evidence="1">
    <location>
        <begin position="1"/>
        <end position="23"/>
    </location>
</feature>
<dbReference type="PROSITE" id="PS51257">
    <property type="entry name" value="PROKAR_LIPOPROTEIN"/>
    <property type="match status" value="1"/>
</dbReference>
<gene>
    <name evidence="2" type="ORF">DFR24_3409</name>
</gene>
<evidence type="ECO:0000313" key="2">
    <source>
        <dbReference type="EMBL" id="TDU26386.1"/>
    </source>
</evidence>
<dbReference type="AlphaFoldDB" id="A0A4V3F5Y7"/>
<evidence type="ECO:0000256" key="1">
    <source>
        <dbReference type="SAM" id="SignalP"/>
    </source>
</evidence>
<keyword evidence="2" id="KW-0413">Isomerase</keyword>
<dbReference type="GO" id="GO:0016853">
    <property type="term" value="F:isomerase activity"/>
    <property type="evidence" value="ECO:0007669"/>
    <property type="project" value="UniProtKB-KW"/>
</dbReference>
<proteinExistence type="predicted"/>
<feature type="chain" id="PRO_5020648246" evidence="1">
    <location>
        <begin position="24"/>
        <end position="787"/>
    </location>
</feature>
<keyword evidence="1" id="KW-0732">Signal</keyword>
<keyword evidence="3" id="KW-1185">Reference proteome</keyword>
<name>A0A4V3F5Y7_9GAMM</name>
<protein>
    <submittedName>
        <fullName evidence="2">Fatty acid cis/trans isomerase CTI</fullName>
    </submittedName>
</protein>
<organism evidence="2 3">
    <name type="scientific">Panacagrimonas perspica</name>
    <dbReference type="NCBI Taxonomy" id="381431"/>
    <lineage>
        <taxon>Bacteria</taxon>
        <taxon>Pseudomonadati</taxon>
        <taxon>Pseudomonadota</taxon>
        <taxon>Gammaproteobacteria</taxon>
        <taxon>Nevskiales</taxon>
        <taxon>Nevskiaceae</taxon>
        <taxon>Panacagrimonas</taxon>
    </lineage>
</organism>
<reference evidence="2 3" key="1">
    <citation type="submission" date="2019-03" db="EMBL/GenBank/DDBJ databases">
        <title>Genomic Encyclopedia of Type Strains, Phase IV (KMG-IV): sequencing the most valuable type-strain genomes for metagenomic binning, comparative biology and taxonomic classification.</title>
        <authorList>
            <person name="Goeker M."/>
        </authorList>
    </citation>
    <scope>NUCLEOTIDE SEQUENCE [LARGE SCALE GENOMIC DNA]</scope>
    <source>
        <strain evidence="2 3">DSM 26377</strain>
    </source>
</reference>